<dbReference type="OrthoDB" id="18190at2759"/>
<reference evidence="1 2" key="1">
    <citation type="journal article" date="2015" name="Sci. Rep.">
        <title>Genome of the facultative scuticociliatosis pathogen Pseudocohnilembus persalinus provides insight into its virulence through horizontal gene transfer.</title>
        <authorList>
            <person name="Xiong J."/>
            <person name="Wang G."/>
            <person name="Cheng J."/>
            <person name="Tian M."/>
            <person name="Pan X."/>
            <person name="Warren A."/>
            <person name="Jiang C."/>
            <person name="Yuan D."/>
            <person name="Miao W."/>
        </authorList>
    </citation>
    <scope>NUCLEOTIDE SEQUENCE [LARGE SCALE GENOMIC DNA]</scope>
    <source>
        <strain evidence="1">36N120E</strain>
    </source>
</reference>
<dbReference type="PANTHER" id="PTHR20938">
    <property type="entry name" value="INTEGRATOR COMPLEX SUBUNIT 4"/>
    <property type="match status" value="1"/>
</dbReference>
<dbReference type="AlphaFoldDB" id="A0A0V0R1E3"/>
<dbReference type="Gene3D" id="1.25.10.10">
    <property type="entry name" value="Leucine-rich Repeat Variant"/>
    <property type="match status" value="1"/>
</dbReference>
<protein>
    <submittedName>
        <fullName evidence="1">Armadillo-type fold</fullName>
    </submittedName>
</protein>
<gene>
    <name evidence="1" type="ORF">PPERSA_12328</name>
</gene>
<dbReference type="InParanoid" id="A0A0V0R1E3"/>
<dbReference type="InterPro" id="IPR016024">
    <property type="entry name" value="ARM-type_fold"/>
</dbReference>
<dbReference type="PANTHER" id="PTHR20938:SF0">
    <property type="entry name" value="INTEGRATOR COMPLEX SUBUNIT 4"/>
    <property type="match status" value="1"/>
</dbReference>
<keyword evidence="2" id="KW-1185">Reference proteome</keyword>
<comment type="caution">
    <text evidence="1">The sequence shown here is derived from an EMBL/GenBank/DDBJ whole genome shotgun (WGS) entry which is preliminary data.</text>
</comment>
<evidence type="ECO:0000313" key="2">
    <source>
        <dbReference type="Proteomes" id="UP000054937"/>
    </source>
</evidence>
<sequence length="845" mass="100824">MSQVKNNSIGGLIREFLELNKEGISQEIVVKMMKQKNFQKQSKIQLLRFLPENMIRKFTGTLLQWVQLDKASQTEIVDFLLDFDFQTIFGKIQEGEFYIHLSNKAQIMVLRHIRQNLCFWRKNRVENLSQQQYFDLFFFVCRQIRSLNFQVRLSACQTLIDFPLFNEDIILSIIQKEQLGEGKGGRKREEIKSSDIEIFTDKIEDNFITGTIIHILEDEFHDIRISGIKIIENFAVQSEIFRKESRDILIHLFNDENDKVRIQSLQSIKSIFKSIQMKKSEVQQLVFNLKENVFELRINIYELIENMVFGSSERNNHDLVRENLEKILGVQDSKYTNVPFWHQKVHILRMIMLYNAFLGELNSEKLPFYFQNHIVLIKEQFGEYFPENINLLQNKIIVQKSEKKKLNKLLKLFDFLFGISEVSFQNKNLQFGFQIVNQQLENIYKETQLQDQEKVLIKLVQKSFQNGDENENLSSNLQYFVHKLSTIIRIFYNFGQNIAQNENFDWVQSEYMSLNQKLRKLFQKIQKLKTRFYIENGSIFQEILDKVQFQSILVSLLLFFDSESLNETIEFKKIQNICNLVISLVKTSNSKYLQEIKNDVNFMKIKDICQEIAFNFSYLKRPKDRKNFALNYYSKLKRFLQNQEQLRQNQNFEVLREQIPKMRLFFLNSPKQGQILEIRSKYQAQIDVDLSIYNLDQQNLKEQLAILIQYGNGEQELFKLEKKEFILKEKSNQEFELTTKLFLRQFQSSRQTEIQISIIDINSQYFGDFQQVDLTQNLPEIYRVKNKVQSCRKQFKISFLNNSNENNNRENFDLSGFQNQVAKKFAFTKLSRQYRVVMKPKLHIQ</sequence>
<proteinExistence type="predicted"/>
<organism evidence="1 2">
    <name type="scientific">Pseudocohnilembus persalinus</name>
    <name type="common">Ciliate</name>
    <dbReference type="NCBI Taxonomy" id="266149"/>
    <lineage>
        <taxon>Eukaryota</taxon>
        <taxon>Sar</taxon>
        <taxon>Alveolata</taxon>
        <taxon>Ciliophora</taxon>
        <taxon>Intramacronucleata</taxon>
        <taxon>Oligohymenophorea</taxon>
        <taxon>Scuticociliatia</taxon>
        <taxon>Philasterida</taxon>
        <taxon>Pseudocohnilembidae</taxon>
        <taxon>Pseudocohnilembus</taxon>
    </lineage>
</organism>
<dbReference type="InterPro" id="IPR011989">
    <property type="entry name" value="ARM-like"/>
</dbReference>
<dbReference type="EMBL" id="LDAU01000070">
    <property type="protein sequence ID" value="KRX08173.1"/>
    <property type="molecule type" value="Genomic_DNA"/>
</dbReference>
<dbReference type="SUPFAM" id="SSF48371">
    <property type="entry name" value="ARM repeat"/>
    <property type="match status" value="1"/>
</dbReference>
<evidence type="ECO:0000313" key="1">
    <source>
        <dbReference type="EMBL" id="KRX08173.1"/>
    </source>
</evidence>
<accession>A0A0V0R1E3</accession>
<dbReference type="Proteomes" id="UP000054937">
    <property type="component" value="Unassembled WGS sequence"/>
</dbReference>
<name>A0A0V0R1E3_PSEPJ</name>